<gene>
    <name evidence="2" type="ORF">NDM98_16465</name>
</gene>
<name>A0ABT0XLU6_9BACI</name>
<comment type="caution">
    <text evidence="2">The sequence shown here is derived from an EMBL/GenBank/DDBJ whole genome shotgun (WGS) entry which is preliminary data.</text>
</comment>
<evidence type="ECO:0000313" key="2">
    <source>
        <dbReference type="EMBL" id="MCM2676880.1"/>
    </source>
</evidence>
<dbReference type="EMBL" id="JAMQJY010000002">
    <property type="protein sequence ID" value="MCM2676880.1"/>
    <property type="molecule type" value="Genomic_DNA"/>
</dbReference>
<feature type="transmembrane region" description="Helical" evidence="1">
    <location>
        <begin position="36"/>
        <end position="57"/>
    </location>
</feature>
<feature type="transmembrane region" description="Helical" evidence="1">
    <location>
        <begin position="9"/>
        <end position="30"/>
    </location>
</feature>
<reference evidence="2" key="1">
    <citation type="submission" date="2022-06" db="EMBL/GenBank/DDBJ databases">
        <title>Alkalicoccobacillus porphyridii sp. nov., isolated from a marine red alga, Porphyridium purpureum and reclassification of Shouchella plakortidis and Shouchella gibsonii as Alkalicoccobacillus plakortidis comb. nov. and Alkalicoccobacillus gibsonii comb. nov.</title>
        <authorList>
            <person name="Kim K.H."/>
            <person name="Lee J.K."/>
            <person name="Han D.M."/>
            <person name="Baek J.H."/>
            <person name="Jeon C.O."/>
        </authorList>
    </citation>
    <scope>NUCLEOTIDE SEQUENCE</scope>
    <source>
        <strain evidence="2">DSM 19153</strain>
    </source>
</reference>
<accession>A0ABT0XLU6</accession>
<keyword evidence="1" id="KW-0812">Transmembrane</keyword>
<evidence type="ECO:0000256" key="1">
    <source>
        <dbReference type="SAM" id="Phobius"/>
    </source>
</evidence>
<sequence length="63" mass="7154">MKDTSSRNIVLYALLFAVLFSIIISIPRYITGDFSLIATAVFFVIAFVFNCISQLAYRKLNRS</sequence>
<keyword evidence="1" id="KW-1133">Transmembrane helix</keyword>
<keyword evidence="1" id="KW-0472">Membrane</keyword>
<dbReference type="Proteomes" id="UP001203665">
    <property type="component" value="Unassembled WGS sequence"/>
</dbReference>
<evidence type="ECO:0000313" key="3">
    <source>
        <dbReference type="Proteomes" id="UP001203665"/>
    </source>
</evidence>
<proteinExistence type="predicted"/>
<keyword evidence="3" id="KW-1185">Reference proteome</keyword>
<dbReference type="RefSeq" id="WP_251610037.1">
    <property type="nucleotide sequence ID" value="NZ_JAMQJY010000002.1"/>
</dbReference>
<protein>
    <submittedName>
        <fullName evidence="2">Uncharacterized protein</fullName>
    </submittedName>
</protein>
<organism evidence="2 3">
    <name type="scientific">Alkalicoccobacillus plakortidis</name>
    <dbReference type="NCBI Taxonomy" id="444060"/>
    <lineage>
        <taxon>Bacteria</taxon>
        <taxon>Bacillati</taxon>
        <taxon>Bacillota</taxon>
        <taxon>Bacilli</taxon>
        <taxon>Bacillales</taxon>
        <taxon>Bacillaceae</taxon>
        <taxon>Alkalicoccobacillus</taxon>
    </lineage>
</organism>